<dbReference type="InterPro" id="IPR036736">
    <property type="entry name" value="ACP-like_sf"/>
</dbReference>
<keyword evidence="5" id="KW-1185">Reference proteome</keyword>
<dbReference type="InterPro" id="IPR025110">
    <property type="entry name" value="AMP-bd_C"/>
</dbReference>
<dbReference type="InterPro" id="IPR001031">
    <property type="entry name" value="Thioesterase"/>
</dbReference>
<dbReference type="InterPro" id="IPR029058">
    <property type="entry name" value="AB_hydrolase_fold"/>
</dbReference>
<evidence type="ECO:0000259" key="3">
    <source>
        <dbReference type="PROSITE" id="PS50075"/>
    </source>
</evidence>
<dbReference type="Gene3D" id="3.40.50.12780">
    <property type="entry name" value="N-terminal domain of ligase-like"/>
    <property type="match status" value="1"/>
</dbReference>
<dbReference type="InterPro" id="IPR006162">
    <property type="entry name" value="Ppantetheine_attach_site"/>
</dbReference>
<dbReference type="SUPFAM" id="SSF56801">
    <property type="entry name" value="Acetyl-CoA synthetase-like"/>
    <property type="match status" value="1"/>
</dbReference>
<evidence type="ECO:0000313" key="5">
    <source>
        <dbReference type="Proteomes" id="UP001224392"/>
    </source>
</evidence>
<dbReference type="Pfam" id="PF00550">
    <property type="entry name" value="PP-binding"/>
    <property type="match status" value="1"/>
</dbReference>
<dbReference type="Gene3D" id="3.40.50.1820">
    <property type="entry name" value="alpha/beta hydrolase"/>
    <property type="match status" value="1"/>
</dbReference>
<name>A0ABQ6M098_9GAMM</name>
<sequence>MLDNSDRKLLYTYGTGKQVVRQFSPYINVISAHAEAQPQRIAVSCEGQSLTYGALWTCSGALAGALSRLGIGRGSRVALYMPPSLDIPIAILALHRLGAVYVPIDPEFPKGRVEAILEAVAPELVLTRGTLHSIPESYLGLSRELCDIEATPDNLESLEIHPSDESHIFFTSGTTGRPKGIVATHENLAHYIWSAIHEYRFSSSDRFIAAARYTFSISLFELLVPLVSGGSVNILPRNRVLDLAYLASAVESATVFHFGPGLLKVFLPYICRNFGDTNRFSGVRHASSGGDMIPPEILEKLKYCFREADVYVIYGASEISCMGCTYEVPKERVVQQTRVGRPFENTSIRVLDQDGKSVLPGVVGTIHFSGPGLVKGYLDNPALTAERFYSHEGKRWYSIGDIGRIDEQGNLQLLGREDFQINVCGMRVETLEIESLLKKHKVVSDCVVHGRRDSEDSETTIVAYVVPRSGGEVKKADLNGYLSDLLPEYMLPHAYVAMEKLPLNHNGKLDRGQLPVPCAEDSSLPECNFDLTPTQLTLVRIWEGLLCTKGIGIEHNFFKLGGDSIRAVNLLAQIDKEFRVAIPIASLVGHATIKDLAAIIDGEVRLPEVNNVVVLKDGDNRKPPLFCLCGVLTYKDLAESLDIDNMVCAISEDLAGLDLSAEVESAMRSGSRRQLLDSIINHYLQVIRQYQARGPYYLCGLSLGGFIAMEVARKMEAMGEQVCLLAMFDTWSPGFLDRLTTRQRISAHFRKLLREGPAYVYRRILARFKRVITRGFFAKPEAERPGGAYLGMIGRRLIIDDYPLRPIDRKILFFRAEERADFEPQNMPDLGWSEYASDLDITAISGDHYGIMKSGQVEAIAKIMSERIRASETANAASTVLAG</sequence>
<comment type="caution">
    <text evidence="4">The sequence shown here is derived from an EMBL/GenBank/DDBJ whole genome shotgun (WGS) entry which is preliminary data.</text>
</comment>
<protein>
    <recommendedName>
        <fullName evidence="3">Carrier domain-containing protein</fullName>
    </recommendedName>
</protein>
<dbReference type="PROSITE" id="PS00012">
    <property type="entry name" value="PHOSPHOPANTETHEINE"/>
    <property type="match status" value="1"/>
</dbReference>
<organism evidence="4 5">
    <name type="scientific">Biformimicrobium ophioploci</name>
    <dbReference type="NCBI Taxonomy" id="3036711"/>
    <lineage>
        <taxon>Bacteria</taxon>
        <taxon>Pseudomonadati</taxon>
        <taxon>Pseudomonadota</taxon>
        <taxon>Gammaproteobacteria</taxon>
        <taxon>Cellvibrionales</taxon>
        <taxon>Microbulbiferaceae</taxon>
        <taxon>Biformimicrobium</taxon>
    </lineage>
</organism>
<keyword evidence="2" id="KW-0597">Phosphoprotein</keyword>
<dbReference type="Proteomes" id="UP001224392">
    <property type="component" value="Unassembled WGS sequence"/>
</dbReference>
<dbReference type="PROSITE" id="PS00455">
    <property type="entry name" value="AMP_BINDING"/>
    <property type="match status" value="1"/>
</dbReference>
<dbReference type="InterPro" id="IPR009081">
    <property type="entry name" value="PP-bd_ACP"/>
</dbReference>
<dbReference type="InterPro" id="IPR042099">
    <property type="entry name" value="ANL_N_sf"/>
</dbReference>
<keyword evidence="1" id="KW-0596">Phosphopantetheine</keyword>
<feature type="domain" description="Carrier" evidence="3">
    <location>
        <begin position="529"/>
        <end position="604"/>
    </location>
</feature>
<dbReference type="Pfam" id="PF13193">
    <property type="entry name" value="AMP-binding_C"/>
    <property type="match status" value="1"/>
</dbReference>
<dbReference type="CDD" id="cd05930">
    <property type="entry name" value="A_NRPS"/>
    <property type="match status" value="1"/>
</dbReference>
<dbReference type="PANTHER" id="PTHR45527">
    <property type="entry name" value="NONRIBOSOMAL PEPTIDE SYNTHETASE"/>
    <property type="match status" value="1"/>
</dbReference>
<dbReference type="SUPFAM" id="SSF47336">
    <property type="entry name" value="ACP-like"/>
    <property type="match status" value="1"/>
</dbReference>
<dbReference type="SUPFAM" id="SSF53474">
    <property type="entry name" value="alpha/beta-Hydrolases"/>
    <property type="match status" value="1"/>
</dbReference>
<dbReference type="Pfam" id="PF00975">
    <property type="entry name" value="Thioesterase"/>
    <property type="match status" value="1"/>
</dbReference>
<dbReference type="InterPro" id="IPR000873">
    <property type="entry name" value="AMP-dep_synth/lig_dom"/>
</dbReference>
<dbReference type="InterPro" id="IPR020845">
    <property type="entry name" value="AMP-binding_CS"/>
</dbReference>
<proteinExistence type="predicted"/>
<evidence type="ECO:0000313" key="4">
    <source>
        <dbReference type="EMBL" id="GMG87743.1"/>
    </source>
</evidence>
<dbReference type="PANTHER" id="PTHR45527:SF1">
    <property type="entry name" value="FATTY ACID SYNTHASE"/>
    <property type="match status" value="1"/>
</dbReference>
<evidence type="ECO:0000256" key="2">
    <source>
        <dbReference type="ARBA" id="ARBA00022553"/>
    </source>
</evidence>
<dbReference type="EMBL" id="BSYJ01000004">
    <property type="protein sequence ID" value="GMG87743.1"/>
    <property type="molecule type" value="Genomic_DNA"/>
</dbReference>
<dbReference type="PROSITE" id="PS50075">
    <property type="entry name" value="CARRIER"/>
    <property type="match status" value="1"/>
</dbReference>
<reference evidence="4 5" key="1">
    <citation type="submission" date="2023-04" db="EMBL/GenBank/DDBJ databases">
        <title>Marinobulbifer ophiurae gen. nov., sp. Nov., isolate from tissue of brittle star Ophioplocus japonicus.</title>
        <authorList>
            <person name="Kawano K."/>
            <person name="Sawayama S."/>
            <person name="Nakagawa S."/>
        </authorList>
    </citation>
    <scope>NUCLEOTIDE SEQUENCE [LARGE SCALE GENOMIC DNA]</scope>
    <source>
        <strain evidence="4 5">NKW57</strain>
    </source>
</reference>
<dbReference type="Gene3D" id="1.10.1200.10">
    <property type="entry name" value="ACP-like"/>
    <property type="match status" value="1"/>
</dbReference>
<dbReference type="Pfam" id="PF00501">
    <property type="entry name" value="AMP-binding"/>
    <property type="match status" value="1"/>
</dbReference>
<gene>
    <name evidence="4" type="ORF">MNKW57_20640</name>
</gene>
<dbReference type="InterPro" id="IPR045851">
    <property type="entry name" value="AMP-bd_C_sf"/>
</dbReference>
<accession>A0ABQ6M098</accession>
<dbReference type="InterPro" id="IPR020802">
    <property type="entry name" value="TesA-like"/>
</dbReference>
<dbReference type="Gene3D" id="3.30.300.30">
    <property type="match status" value="1"/>
</dbReference>
<evidence type="ECO:0000256" key="1">
    <source>
        <dbReference type="ARBA" id="ARBA00022450"/>
    </source>
</evidence>
<dbReference type="SMART" id="SM00824">
    <property type="entry name" value="PKS_TE"/>
    <property type="match status" value="1"/>
</dbReference>